<dbReference type="CDD" id="cd17920">
    <property type="entry name" value="DEXHc_RecQ"/>
    <property type="match status" value="1"/>
</dbReference>
<dbReference type="GO" id="GO:0006310">
    <property type="term" value="P:DNA recombination"/>
    <property type="evidence" value="ECO:0007669"/>
    <property type="project" value="InterPro"/>
</dbReference>
<protein>
    <recommendedName>
        <fullName evidence="13">ATP-dependent DNA helicase RecQ</fullName>
        <ecNumber evidence="12">5.6.2.4</ecNumber>
    </recommendedName>
    <alternativeName>
        <fullName evidence="14">DNA 3'-5' helicase RecQ</fullName>
    </alternativeName>
</protein>
<reference evidence="18 19" key="1">
    <citation type="submission" date="2019-07" db="EMBL/GenBank/DDBJ databases">
        <title>Genome sequencing for Formosa sp. PS13.</title>
        <authorList>
            <person name="Park S.-J."/>
        </authorList>
    </citation>
    <scope>NUCLEOTIDE SEQUENCE [LARGE SCALE GENOMIC DNA]</scope>
    <source>
        <strain evidence="18 19">PS13</strain>
    </source>
</reference>
<organism evidence="18 19">
    <name type="scientific">Formosa sediminum</name>
    <dbReference type="NCBI Taxonomy" id="2594004"/>
    <lineage>
        <taxon>Bacteria</taxon>
        <taxon>Pseudomonadati</taxon>
        <taxon>Bacteroidota</taxon>
        <taxon>Flavobacteriia</taxon>
        <taxon>Flavobacteriales</taxon>
        <taxon>Flavobacteriaceae</taxon>
        <taxon>Formosa</taxon>
    </lineage>
</organism>
<evidence type="ECO:0000256" key="2">
    <source>
        <dbReference type="ARBA" id="ARBA00001947"/>
    </source>
</evidence>
<dbReference type="Proteomes" id="UP000319209">
    <property type="component" value="Chromosome"/>
</dbReference>
<dbReference type="PROSITE" id="PS50967">
    <property type="entry name" value="HRDC"/>
    <property type="match status" value="1"/>
</dbReference>
<dbReference type="InterPro" id="IPR036388">
    <property type="entry name" value="WH-like_DNA-bd_sf"/>
</dbReference>
<dbReference type="GO" id="GO:0046872">
    <property type="term" value="F:metal ion binding"/>
    <property type="evidence" value="ECO:0007669"/>
    <property type="project" value="UniProtKB-KW"/>
</dbReference>
<dbReference type="SUPFAM" id="SSF52540">
    <property type="entry name" value="P-loop containing nucleoside triphosphate hydrolases"/>
    <property type="match status" value="1"/>
</dbReference>
<dbReference type="InterPro" id="IPR014001">
    <property type="entry name" value="Helicase_ATP-bd"/>
</dbReference>
<dbReference type="Gene3D" id="1.10.10.1390">
    <property type="entry name" value="ATP-dependent DNA helicase RecQ"/>
    <property type="match status" value="1"/>
</dbReference>
<evidence type="ECO:0000259" key="17">
    <source>
        <dbReference type="PROSITE" id="PS51194"/>
    </source>
</evidence>
<dbReference type="InterPro" id="IPR048671">
    <property type="entry name" value="RecQ-1-like_HTH"/>
</dbReference>
<dbReference type="SUPFAM" id="SSF47819">
    <property type="entry name" value="HRDC-like"/>
    <property type="match status" value="1"/>
</dbReference>
<evidence type="ECO:0000256" key="7">
    <source>
        <dbReference type="ARBA" id="ARBA00022806"/>
    </source>
</evidence>
<evidence type="ECO:0000256" key="4">
    <source>
        <dbReference type="ARBA" id="ARBA00022723"/>
    </source>
</evidence>
<keyword evidence="19" id="KW-1185">Reference proteome</keyword>
<dbReference type="FunFam" id="3.40.50.300:FF:001051">
    <property type="entry name" value="ATP-dependent DNA helicase RecQ"/>
    <property type="match status" value="1"/>
</dbReference>
<comment type="cofactor">
    <cofactor evidence="1">
        <name>Mg(2+)</name>
        <dbReference type="ChEBI" id="CHEBI:18420"/>
    </cofactor>
</comment>
<keyword evidence="4" id="KW-0479">Metal-binding</keyword>
<dbReference type="AlphaFoldDB" id="A0A516GVG4"/>
<evidence type="ECO:0000256" key="3">
    <source>
        <dbReference type="ARBA" id="ARBA00005446"/>
    </source>
</evidence>
<dbReference type="Pfam" id="PF00570">
    <property type="entry name" value="HRDC"/>
    <property type="match status" value="1"/>
</dbReference>
<evidence type="ECO:0000256" key="6">
    <source>
        <dbReference type="ARBA" id="ARBA00022801"/>
    </source>
</evidence>
<keyword evidence="6" id="KW-0378">Hydrolase</keyword>
<feature type="domain" description="Helicase ATP-binding" evidence="16">
    <location>
        <begin position="29"/>
        <end position="201"/>
    </location>
</feature>
<accession>A0A516GVG4</accession>
<keyword evidence="10" id="KW-0413">Isomerase</keyword>
<evidence type="ECO:0000313" key="18">
    <source>
        <dbReference type="EMBL" id="QDO95380.1"/>
    </source>
</evidence>
<dbReference type="Pfam" id="PF09382">
    <property type="entry name" value="RQC"/>
    <property type="match status" value="1"/>
</dbReference>
<proteinExistence type="inferred from homology"/>
<dbReference type="PROSITE" id="PS51194">
    <property type="entry name" value="HELICASE_CTER"/>
    <property type="match status" value="1"/>
</dbReference>
<comment type="catalytic activity">
    <reaction evidence="11">
        <text>Couples ATP hydrolysis with the unwinding of duplex DNA by translocating in the 3'-5' direction.</text>
        <dbReference type="EC" id="5.6.2.4"/>
    </reaction>
</comment>
<dbReference type="SMART" id="SM00487">
    <property type="entry name" value="DEXDc"/>
    <property type="match status" value="1"/>
</dbReference>
<evidence type="ECO:0000313" key="19">
    <source>
        <dbReference type="Proteomes" id="UP000319209"/>
    </source>
</evidence>
<dbReference type="EC" id="5.6.2.4" evidence="12"/>
<dbReference type="PANTHER" id="PTHR13710:SF105">
    <property type="entry name" value="ATP-DEPENDENT DNA HELICASE Q1"/>
    <property type="match status" value="1"/>
</dbReference>
<dbReference type="Pfam" id="PF00270">
    <property type="entry name" value="DEAD"/>
    <property type="match status" value="1"/>
</dbReference>
<evidence type="ECO:0000256" key="5">
    <source>
        <dbReference type="ARBA" id="ARBA00022741"/>
    </source>
</evidence>
<evidence type="ECO:0000259" key="16">
    <source>
        <dbReference type="PROSITE" id="PS51192"/>
    </source>
</evidence>
<evidence type="ECO:0000256" key="10">
    <source>
        <dbReference type="ARBA" id="ARBA00023235"/>
    </source>
</evidence>
<dbReference type="Gene3D" id="3.40.50.300">
    <property type="entry name" value="P-loop containing nucleotide triphosphate hydrolases"/>
    <property type="match status" value="2"/>
</dbReference>
<dbReference type="OrthoDB" id="9763310at2"/>
<evidence type="ECO:0000256" key="9">
    <source>
        <dbReference type="ARBA" id="ARBA00023125"/>
    </source>
</evidence>
<dbReference type="InterPro" id="IPR001650">
    <property type="entry name" value="Helicase_C-like"/>
</dbReference>
<dbReference type="GO" id="GO:0016787">
    <property type="term" value="F:hydrolase activity"/>
    <property type="evidence" value="ECO:0007669"/>
    <property type="project" value="UniProtKB-KW"/>
</dbReference>
<dbReference type="Pfam" id="PF16124">
    <property type="entry name" value="RecQ_Zn_bind"/>
    <property type="match status" value="1"/>
</dbReference>
<dbReference type="InterPro" id="IPR027417">
    <property type="entry name" value="P-loop_NTPase"/>
</dbReference>
<dbReference type="InterPro" id="IPR036390">
    <property type="entry name" value="WH_DNA-bd_sf"/>
</dbReference>
<dbReference type="Pfam" id="PF00271">
    <property type="entry name" value="Helicase_C"/>
    <property type="match status" value="1"/>
</dbReference>
<evidence type="ECO:0000256" key="8">
    <source>
        <dbReference type="ARBA" id="ARBA00022840"/>
    </source>
</evidence>
<dbReference type="GO" id="GO:0006281">
    <property type="term" value="P:DNA repair"/>
    <property type="evidence" value="ECO:0007669"/>
    <property type="project" value="InterPro"/>
</dbReference>
<dbReference type="PROSITE" id="PS51192">
    <property type="entry name" value="HELICASE_ATP_BIND_1"/>
    <property type="match status" value="1"/>
</dbReference>
<dbReference type="SUPFAM" id="SSF46785">
    <property type="entry name" value="Winged helix' DNA-binding domain"/>
    <property type="match status" value="1"/>
</dbReference>
<evidence type="ECO:0000259" key="15">
    <source>
        <dbReference type="PROSITE" id="PS50967"/>
    </source>
</evidence>
<evidence type="ECO:0000256" key="1">
    <source>
        <dbReference type="ARBA" id="ARBA00001946"/>
    </source>
</evidence>
<dbReference type="InterPro" id="IPR044876">
    <property type="entry name" value="HRDC_dom_sf"/>
</dbReference>
<name>A0A516GVG4_9FLAO</name>
<dbReference type="InterPro" id="IPR018982">
    <property type="entry name" value="RQC_domain"/>
</dbReference>
<feature type="domain" description="HRDC" evidence="15">
    <location>
        <begin position="536"/>
        <end position="616"/>
    </location>
</feature>
<dbReference type="GO" id="GO:0005737">
    <property type="term" value="C:cytoplasm"/>
    <property type="evidence" value="ECO:0007669"/>
    <property type="project" value="TreeGrafter"/>
</dbReference>
<dbReference type="Gene3D" id="1.10.150.80">
    <property type="entry name" value="HRDC domain"/>
    <property type="match status" value="1"/>
</dbReference>
<dbReference type="PANTHER" id="PTHR13710">
    <property type="entry name" value="DNA HELICASE RECQ FAMILY MEMBER"/>
    <property type="match status" value="1"/>
</dbReference>
<dbReference type="InterPro" id="IPR004589">
    <property type="entry name" value="DNA_helicase_ATP-dep_RecQ"/>
</dbReference>
<keyword evidence="9" id="KW-0238">DNA-binding</keyword>
<keyword evidence="8" id="KW-0067">ATP-binding</keyword>
<dbReference type="SMART" id="SM00956">
    <property type="entry name" value="RQC"/>
    <property type="match status" value="1"/>
</dbReference>
<dbReference type="GO" id="GO:0043590">
    <property type="term" value="C:bacterial nucleoid"/>
    <property type="evidence" value="ECO:0007669"/>
    <property type="project" value="TreeGrafter"/>
</dbReference>
<dbReference type="KEGG" id="fop:FNB79_15850"/>
<dbReference type="GO" id="GO:0003677">
    <property type="term" value="F:DNA binding"/>
    <property type="evidence" value="ECO:0007669"/>
    <property type="project" value="UniProtKB-KW"/>
</dbReference>
<comment type="cofactor">
    <cofactor evidence="2">
        <name>Zn(2+)</name>
        <dbReference type="ChEBI" id="CHEBI:29105"/>
    </cofactor>
</comment>
<keyword evidence="7 18" id="KW-0347">Helicase</keyword>
<dbReference type="GO" id="GO:0005524">
    <property type="term" value="F:ATP binding"/>
    <property type="evidence" value="ECO:0007669"/>
    <property type="project" value="UniProtKB-KW"/>
</dbReference>
<dbReference type="Pfam" id="PF21220">
    <property type="entry name" value="RecQ-1-like_HTH"/>
    <property type="match status" value="1"/>
</dbReference>
<dbReference type="EMBL" id="CP041637">
    <property type="protein sequence ID" value="QDO95380.1"/>
    <property type="molecule type" value="Genomic_DNA"/>
</dbReference>
<dbReference type="GO" id="GO:0030894">
    <property type="term" value="C:replisome"/>
    <property type="evidence" value="ECO:0007669"/>
    <property type="project" value="TreeGrafter"/>
</dbReference>
<sequence>MSKVEIDLHSALKKHFGFNAFKGLQESVVKSILSGQNTFVIMPTGGGKSLCYQLPALMQEGTAIIVSPLIALMKNQVDAIRGISNEEGIAHVLNSSLNKTEVKRVKQDITDSVTKLLYVAPESLTKEENVEFLRSVKISFMAIDEAHCISEWGHDFRPEYRNLRHIIKRIGDNIPIIGLTATATPKVQEDILKNLGISDAQTFKASFNRPNLYYEVRPKTKQVDSDIIRFVKQNEGKSGIIYCLSRKRVEELAQVLQVNGIKALPYHAGLDAKTRVKHQDMFLMEDVDVVVATIAFGMGIDKPDVRFVIHHDIPKSIESYYQETGRAGRDGGEGHCLAYYAYKDIEKLEKFMSGKPVAEQEIGHALLQEVVAFAETSISRRKFILHYFGEEFDNETGEGGDMDDNVRHPKKQKEAKDDVVLLLDIVSKTKEKYKSKDLVSVIVGKTNALIKSHKTDEQSFFGSGKHHESKYWMALLRQVLVAGYLKKDIETYGVLKLNPSGMDFIDNPSSFMMTEDHVFSEETEEGTVTAVKGGAATTDATLMRMLKDLRKTNAKKLGVPPFVIFQDPSLEDMALKYPMTIAELSNVHGVGEGKAKKYGKDFVKLIAEYVEEHDIMRPDDLVVKSTGTNSSLKLYIIQSIDRKLPLDDIATAKGMEMKDFIKEMEAIVFSGTKLNISYWIDDILDEDQQEEIHDYFMESETDKIDVAIEEFDGDYDDEELRLCRIKFISEVAN</sequence>
<dbReference type="RefSeq" id="WP_143382286.1">
    <property type="nucleotide sequence ID" value="NZ_CP041637.1"/>
</dbReference>
<dbReference type="InterPro" id="IPR032284">
    <property type="entry name" value="RecQ_Zn-bd"/>
</dbReference>
<dbReference type="GO" id="GO:0006260">
    <property type="term" value="P:DNA replication"/>
    <property type="evidence" value="ECO:0007669"/>
    <property type="project" value="InterPro"/>
</dbReference>
<gene>
    <name evidence="18" type="ORF">FNB79_15850</name>
</gene>
<comment type="similarity">
    <text evidence="3">Belongs to the helicase family. RecQ subfamily.</text>
</comment>
<evidence type="ECO:0000256" key="12">
    <source>
        <dbReference type="ARBA" id="ARBA00034808"/>
    </source>
</evidence>
<dbReference type="FunFam" id="3.40.50.300:FF:000156">
    <property type="entry name" value="ATP-dependent DNA helicase recQ"/>
    <property type="match status" value="1"/>
</dbReference>
<dbReference type="InterPro" id="IPR011545">
    <property type="entry name" value="DEAD/DEAH_box_helicase_dom"/>
</dbReference>
<evidence type="ECO:0000256" key="13">
    <source>
        <dbReference type="ARBA" id="ARBA00044535"/>
    </source>
</evidence>
<dbReference type="SMART" id="SM00490">
    <property type="entry name" value="HELICc"/>
    <property type="match status" value="1"/>
</dbReference>
<dbReference type="SMART" id="SM00341">
    <property type="entry name" value="HRDC"/>
    <property type="match status" value="1"/>
</dbReference>
<dbReference type="GO" id="GO:0043138">
    <property type="term" value="F:3'-5' DNA helicase activity"/>
    <property type="evidence" value="ECO:0007669"/>
    <property type="project" value="UniProtKB-EC"/>
</dbReference>
<dbReference type="GO" id="GO:0009378">
    <property type="term" value="F:four-way junction helicase activity"/>
    <property type="evidence" value="ECO:0007669"/>
    <property type="project" value="TreeGrafter"/>
</dbReference>
<evidence type="ECO:0000256" key="11">
    <source>
        <dbReference type="ARBA" id="ARBA00034617"/>
    </source>
</evidence>
<keyword evidence="5" id="KW-0547">Nucleotide-binding</keyword>
<dbReference type="Gene3D" id="1.10.10.10">
    <property type="entry name" value="Winged helix-like DNA-binding domain superfamily/Winged helix DNA-binding domain"/>
    <property type="match status" value="1"/>
</dbReference>
<feature type="domain" description="Helicase C-terminal" evidence="17">
    <location>
        <begin position="222"/>
        <end position="379"/>
    </location>
</feature>
<evidence type="ECO:0000256" key="14">
    <source>
        <dbReference type="ARBA" id="ARBA00044550"/>
    </source>
</evidence>
<dbReference type="InterPro" id="IPR002121">
    <property type="entry name" value="HRDC_dom"/>
</dbReference>
<dbReference type="NCBIfam" id="TIGR00614">
    <property type="entry name" value="recQ_fam"/>
    <property type="match status" value="1"/>
</dbReference>
<dbReference type="CDD" id="cd18794">
    <property type="entry name" value="SF2_C_RecQ"/>
    <property type="match status" value="1"/>
</dbReference>
<dbReference type="InterPro" id="IPR010997">
    <property type="entry name" value="HRDC-like_sf"/>
</dbReference>